<name>A0A6J3M7G3_9PEZI</name>
<sequence length="178" mass="17488">MKPESLSIAALSRLCSPSLAVLTGETIILGSTVDPATITTTSMRTPATTTSSSSTYDQWGFATTGSTNSAQLFTIQTSPPDDPRTGTASTKITTTATSTGSSSVRTGTSDSSFGPGTTTTTTMGSEGTATVTGPVSMATGPAATSTAPVRQGGAVSVGRSSPRVIAAVAMVAGAVLGV</sequence>
<feature type="region of interest" description="Disordered" evidence="1">
    <location>
        <begin position="76"/>
        <end position="159"/>
    </location>
</feature>
<evidence type="ECO:0000313" key="3">
    <source>
        <dbReference type="RefSeq" id="XP_033460981.1"/>
    </source>
</evidence>
<gene>
    <name evidence="3" type="ORF">K489DRAFT_378318</name>
</gene>
<dbReference type="AlphaFoldDB" id="A0A6J3M7G3"/>
<feature type="compositionally biased region" description="Low complexity" evidence="1">
    <location>
        <begin position="85"/>
        <end position="132"/>
    </location>
</feature>
<dbReference type="GeneID" id="54362185"/>
<dbReference type="Proteomes" id="UP000504637">
    <property type="component" value="Unplaced"/>
</dbReference>
<reference evidence="3" key="2">
    <citation type="submission" date="2020-04" db="EMBL/GenBank/DDBJ databases">
        <authorList>
            <consortium name="NCBI Genome Project"/>
        </authorList>
    </citation>
    <scope>NUCLEOTIDE SEQUENCE</scope>
    <source>
        <strain evidence="3">CBS 342.82</strain>
    </source>
</reference>
<evidence type="ECO:0000313" key="2">
    <source>
        <dbReference type="Proteomes" id="UP000504637"/>
    </source>
</evidence>
<proteinExistence type="predicted"/>
<keyword evidence="2" id="KW-1185">Reference proteome</keyword>
<dbReference type="RefSeq" id="XP_033460981.1">
    <property type="nucleotide sequence ID" value="XM_033604385.1"/>
</dbReference>
<accession>A0A6J3M7G3</accession>
<evidence type="ECO:0000256" key="1">
    <source>
        <dbReference type="SAM" id="MobiDB-lite"/>
    </source>
</evidence>
<reference evidence="3" key="1">
    <citation type="submission" date="2020-01" db="EMBL/GenBank/DDBJ databases">
        <authorList>
            <consortium name="DOE Joint Genome Institute"/>
            <person name="Haridas S."/>
            <person name="Albert R."/>
            <person name="Binder M."/>
            <person name="Bloem J."/>
            <person name="Labutti K."/>
            <person name="Salamov A."/>
            <person name="Andreopoulos B."/>
            <person name="Baker S.E."/>
            <person name="Barry K."/>
            <person name="Bills G."/>
            <person name="Bluhm B.H."/>
            <person name="Cannon C."/>
            <person name="Castanera R."/>
            <person name="Culley D.E."/>
            <person name="Daum C."/>
            <person name="Ezra D."/>
            <person name="Gonzalez J.B."/>
            <person name="Henrissat B."/>
            <person name="Kuo A."/>
            <person name="Liang C."/>
            <person name="Lipzen A."/>
            <person name="Lutzoni F."/>
            <person name="Magnuson J."/>
            <person name="Mondo S."/>
            <person name="Nolan M."/>
            <person name="Ohm R."/>
            <person name="Pangilinan J."/>
            <person name="Park H.-J."/>
            <person name="Ramirez L."/>
            <person name="Alfaro M."/>
            <person name="Sun H."/>
            <person name="Tritt A."/>
            <person name="Yoshinaga Y."/>
            <person name="Zwiers L.-H."/>
            <person name="Turgeon B.G."/>
            <person name="Goodwin S.B."/>
            <person name="Spatafora J.W."/>
            <person name="Crous P.W."/>
            <person name="Grigoriev I.V."/>
        </authorList>
    </citation>
    <scope>NUCLEOTIDE SEQUENCE</scope>
    <source>
        <strain evidence="3">CBS 342.82</strain>
    </source>
</reference>
<reference evidence="3" key="3">
    <citation type="submission" date="2025-08" db="UniProtKB">
        <authorList>
            <consortium name="RefSeq"/>
        </authorList>
    </citation>
    <scope>IDENTIFICATION</scope>
    <source>
        <strain evidence="3">CBS 342.82</strain>
    </source>
</reference>
<protein>
    <submittedName>
        <fullName evidence="3">Uncharacterized protein</fullName>
    </submittedName>
</protein>
<organism evidence="3">
    <name type="scientific">Dissoconium aciculare CBS 342.82</name>
    <dbReference type="NCBI Taxonomy" id="1314786"/>
    <lineage>
        <taxon>Eukaryota</taxon>
        <taxon>Fungi</taxon>
        <taxon>Dikarya</taxon>
        <taxon>Ascomycota</taxon>
        <taxon>Pezizomycotina</taxon>
        <taxon>Dothideomycetes</taxon>
        <taxon>Dothideomycetidae</taxon>
        <taxon>Mycosphaerellales</taxon>
        <taxon>Dissoconiaceae</taxon>
        <taxon>Dissoconium</taxon>
    </lineage>
</organism>